<gene>
    <name evidence="2" type="ORF">O0S08_09860</name>
</gene>
<dbReference type="RefSeq" id="WP_269038802.1">
    <property type="nucleotide sequence ID" value="NZ_CP114040.1"/>
</dbReference>
<accession>A0ABY7HBG5</accession>
<dbReference type="Proteomes" id="UP001164459">
    <property type="component" value="Chromosome"/>
</dbReference>
<keyword evidence="1" id="KW-0812">Transmembrane</keyword>
<protein>
    <submittedName>
        <fullName evidence="2">Uncharacterized protein</fullName>
    </submittedName>
</protein>
<evidence type="ECO:0000256" key="1">
    <source>
        <dbReference type="SAM" id="Phobius"/>
    </source>
</evidence>
<keyword evidence="1" id="KW-1133">Transmembrane helix</keyword>
<dbReference type="EMBL" id="CP114040">
    <property type="protein sequence ID" value="WAS96452.1"/>
    <property type="molecule type" value="Genomic_DNA"/>
</dbReference>
<keyword evidence="1" id="KW-0472">Membrane</keyword>
<feature type="transmembrane region" description="Helical" evidence="1">
    <location>
        <begin position="42"/>
        <end position="62"/>
    </location>
</feature>
<evidence type="ECO:0000313" key="2">
    <source>
        <dbReference type="EMBL" id="WAS96452.1"/>
    </source>
</evidence>
<organism evidence="2 3">
    <name type="scientific">Nannocystis punicea</name>
    <dbReference type="NCBI Taxonomy" id="2995304"/>
    <lineage>
        <taxon>Bacteria</taxon>
        <taxon>Pseudomonadati</taxon>
        <taxon>Myxococcota</taxon>
        <taxon>Polyangia</taxon>
        <taxon>Nannocystales</taxon>
        <taxon>Nannocystaceae</taxon>
        <taxon>Nannocystis</taxon>
    </lineage>
</organism>
<evidence type="ECO:0000313" key="3">
    <source>
        <dbReference type="Proteomes" id="UP001164459"/>
    </source>
</evidence>
<name>A0ABY7HBG5_9BACT</name>
<feature type="transmembrane region" description="Helical" evidence="1">
    <location>
        <begin position="69"/>
        <end position="87"/>
    </location>
</feature>
<sequence>MHSSATRRLTASERAELEAERAQLVVAHAREVEVGRQLEARAFPVMLGSVGCCVLVAALLVYTGQLASAAMVGALAAWIVWVTVWGLPAPTSLLDVPEIARVDEALARDEVRVIDLRADAAVTVRAADGEVFGDLLRTGADQVSYLPRALCSSVDAERLPNTHLRIVCVQGLGSCHVEPLGIRLEPLADVVGAADNWRWCGDDAVIVWTPSEDRREGLHLCDGESYLASFAANIRELAAPLFAPAR</sequence>
<keyword evidence="3" id="KW-1185">Reference proteome</keyword>
<proteinExistence type="predicted"/>
<reference evidence="2" key="1">
    <citation type="submission" date="2022-11" db="EMBL/GenBank/DDBJ databases">
        <title>Minimal conservation of predation-associated metabolite biosynthetic gene clusters underscores biosynthetic potential of Myxococcota including descriptions for ten novel species: Archangium lansinium sp. nov., Myxococcus landrumus sp. nov., Nannocystis bai.</title>
        <authorList>
            <person name="Ahearne A."/>
            <person name="Stevens C."/>
            <person name="Dowd S."/>
        </authorList>
    </citation>
    <scope>NUCLEOTIDE SEQUENCE</scope>
    <source>
        <strain evidence="2">Fl3</strain>
    </source>
</reference>